<reference evidence="4" key="1">
    <citation type="submission" date="2015-09" db="EMBL/GenBank/DDBJ databases">
        <authorList>
            <consortium name="Pathogen Informatics"/>
        </authorList>
    </citation>
    <scope>NUCLEOTIDE SEQUENCE [LARGE SCALE GENOMIC DNA]</scope>
    <source>
        <strain evidence="4">Lake Konstanz</strain>
    </source>
</reference>
<feature type="transmembrane region" description="Helical" evidence="2">
    <location>
        <begin position="295"/>
        <end position="317"/>
    </location>
</feature>
<feature type="compositionally biased region" description="Low complexity" evidence="1">
    <location>
        <begin position="350"/>
        <end position="361"/>
    </location>
</feature>
<name>A0A0S4IXM1_BODSA</name>
<feature type="region of interest" description="Disordered" evidence="1">
    <location>
        <begin position="229"/>
        <end position="254"/>
    </location>
</feature>
<feature type="transmembrane region" description="Helical" evidence="2">
    <location>
        <begin position="185"/>
        <end position="205"/>
    </location>
</feature>
<feature type="transmembrane region" description="Helical" evidence="2">
    <location>
        <begin position="517"/>
        <end position="537"/>
    </location>
</feature>
<protein>
    <submittedName>
        <fullName evidence="3">Transmembrane protein, putative</fullName>
    </submittedName>
</protein>
<feature type="transmembrane region" description="Helical" evidence="2">
    <location>
        <begin position="430"/>
        <end position="449"/>
    </location>
</feature>
<sequence length="703" mass="74011">MPGTRVPISPLFVWSNTAWVSMQCVVFNRVPLLLGNSVSAADLLPSTLSSLGTWDLSQLNYLVDVSAPSVGSSCLSFTQQVTVTSTLTPPNTTAEVDPNNAASFFSLQAWADVSTSAFPIIMLVMLCALPRHLPAAVIMLRIVALGKVEIRSVSFLDNPFHIDLGGGDERGDGADTVGGTLQGSFLSLAIVWAAWSLLSVIVSAMSGSCADSNFSDENDNSDEKSAALINGQRSSRTHDNEEDERQDDDSSSSCRIQSLHSVEKWAAIVTPTTIMLFPWFMVSWYGMISGSGGDLVAGVIGLLVGLVGGGLLVWNAATVRLVSLPFLLVTKTSNSNNSENQQAPTGVINDTTDSTAPSSSDEGGCWERFCQSSFQLMPSGACGSIPAGRVDGGGKASSAHVPSSSSSSSSSSSTLWLRLLMQHLHPNWHVRYFAVQIVSVFVHGTFIACAGVSTNTTTARGLFATSAALSGVSTIVIIAHRPLGAIVDTLFCVAFNIISLIAAALCASDPSSGTPSILMTIAGGVAVVAITLTTVAGCLCGSSATDDDDDGGDGHRGDGMYTCFLADAAPEHIAQRDWDILKRFLYAKLLDEAGDDERSASSEALRGKHPLAVIVDIICKLPLRARSGSVAGGLHAADDNSYIPPMMHGNENQQYQSDSTGTQQQDDEPEVDDREISHPTGVAEYDDDEIGDFDDAPPSDDDA</sequence>
<accession>A0A0S4IXM1</accession>
<feature type="transmembrane region" description="Helical" evidence="2">
    <location>
        <begin position="461"/>
        <end position="479"/>
    </location>
</feature>
<evidence type="ECO:0000313" key="4">
    <source>
        <dbReference type="Proteomes" id="UP000051952"/>
    </source>
</evidence>
<dbReference type="AlphaFoldDB" id="A0A0S4IXM1"/>
<keyword evidence="2 3" id="KW-0812">Transmembrane</keyword>
<feature type="compositionally biased region" description="Acidic residues" evidence="1">
    <location>
        <begin position="684"/>
        <end position="703"/>
    </location>
</feature>
<feature type="compositionally biased region" description="Polar residues" evidence="1">
    <location>
        <begin position="335"/>
        <end position="344"/>
    </location>
</feature>
<feature type="region of interest" description="Disordered" evidence="1">
    <location>
        <begin position="335"/>
        <end position="362"/>
    </location>
</feature>
<keyword evidence="2" id="KW-0472">Membrane</keyword>
<gene>
    <name evidence="3" type="ORF">BSAL_70505</name>
</gene>
<dbReference type="VEuPathDB" id="TriTrypDB:BSAL_70505"/>
<evidence type="ECO:0000313" key="3">
    <source>
        <dbReference type="EMBL" id="CUG04296.1"/>
    </source>
</evidence>
<evidence type="ECO:0000256" key="2">
    <source>
        <dbReference type="SAM" id="Phobius"/>
    </source>
</evidence>
<feature type="compositionally biased region" description="Acidic residues" evidence="1">
    <location>
        <begin position="240"/>
        <end position="250"/>
    </location>
</feature>
<keyword evidence="4" id="KW-1185">Reference proteome</keyword>
<dbReference type="EMBL" id="CYKH01000516">
    <property type="protein sequence ID" value="CUG04296.1"/>
    <property type="molecule type" value="Genomic_DNA"/>
</dbReference>
<feature type="region of interest" description="Disordered" evidence="1">
    <location>
        <begin position="641"/>
        <end position="703"/>
    </location>
</feature>
<proteinExistence type="predicted"/>
<evidence type="ECO:0000256" key="1">
    <source>
        <dbReference type="SAM" id="MobiDB-lite"/>
    </source>
</evidence>
<dbReference type="Proteomes" id="UP000051952">
    <property type="component" value="Unassembled WGS sequence"/>
</dbReference>
<feature type="transmembrane region" description="Helical" evidence="2">
    <location>
        <begin position="485"/>
        <end position="505"/>
    </location>
</feature>
<feature type="transmembrane region" description="Helical" evidence="2">
    <location>
        <begin position="265"/>
        <end position="288"/>
    </location>
</feature>
<organism evidence="3 4">
    <name type="scientific">Bodo saltans</name>
    <name type="common">Flagellated protozoan</name>
    <dbReference type="NCBI Taxonomy" id="75058"/>
    <lineage>
        <taxon>Eukaryota</taxon>
        <taxon>Discoba</taxon>
        <taxon>Euglenozoa</taxon>
        <taxon>Kinetoplastea</taxon>
        <taxon>Metakinetoplastina</taxon>
        <taxon>Eubodonida</taxon>
        <taxon>Bodonidae</taxon>
        <taxon>Bodo</taxon>
    </lineage>
</organism>
<feature type="compositionally biased region" description="Low complexity" evidence="1">
    <location>
        <begin position="653"/>
        <end position="664"/>
    </location>
</feature>
<keyword evidence="2" id="KW-1133">Transmembrane helix</keyword>